<reference evidence="3" key="1">
    <citation type="journal article" date="2015" name="Nat. Genet.">
        <title>The genome and transcriptome of the zoonotic hookworm Ancylostoma ceylanicum identify infection-specific gene families.</title>
        <authorList>
            <person name="Schwarz E.M."/>
            <person name="Hu Y."/>
            <person name="Antoshechkin I."/>
            <person name="Miller M.M."/>
            <person name="Sternberg P.W."/>
            <person name="Aroian R.V."/>
        </authorList>
    </citation>
    <scope>NUCLEOTIDE SEQUENCE</scope>
    <source>
        <strain evidence="3">HY135</strain>
    </source>
</reference>
<proteinExistence type="predicted"/>
<dbReference type="EMBL" id="JARK01001454">
    <property type="protein sequence ID" value="EYC00033.1"/>
    <property type="molecule type" value="Genomic_DNA"/>
</dbReference>
<organism evidence="2 3">
    <name type="scientific">Ancylostoma ceylanicum</name>
    <dbReference type="NCBI Taxonomy" id="53326"/>
    <lineage>
        <taxon>Eukaryota</taxon>
        <taxon>Metazoa</taxon>
        <taxon>Ecdysozoa</taxon>
        <taxon>Nematoda</taxon>
        <taxon>Chromadorea</taxon>
        <taxon>Rhabditida</taxon>
        <taxon>Rhabditina</taxon>
        <taxon>Rhabditomorpha</taxon>
        <taxon>Strongyloidea</taxon>
        <taxon>Ancylostomatidae</taxon>
        <taxon>Ancylostomatinae</taxon>
        <taxon>Ancylostoma</taxon>
    </lineage>
</organism>
<evidence type="ECO:0008006" key="4">
    <source>
        <dbReference type="Google" id="ProtNLM"/>
    </source>
</evidence>
<name>A0A016TBM9_9BILA</name>
<feature type="signal peptide" evidence="1">
    <location>
        <begin position="1"/>
        <end position="20"/>
    </location>
</feature>
<keyword evidence="3" id="KW-1185">Reference proteome</keyword>
<evidence type="ECO:0000256" key="1">
    <source>
        <dbReference type="SAM" id="SignalP"/>
    </source>
</evidence>
<feature type="chain" id="PRO_5001490836" description="Secreted protein" evidence="1">
    <location>
        <begin position="21"/>
        <end position="79"/>
    </location>
</feature>
<accession>A0A016TBM9</accession>
<dbReference type="AlphaFoldDB" id="A0A016TBM9"/>
<evidence type="ECO:0000313" key="2">
    <source>
        <dbReference type="EMBL" id="EYC00033.1"/>
    </source>
</evidence>
<dbReference type="Proteomes" id="UP000024635">
    <property type="component" value="Unassembled WGS sequence"/>
</dbReference>
<gene>
    <name evidence="2" type="primary">Acey_s0118.g736</name>
    <name evidence="2" type="ORF">Y032_0118g736</name>
</gene>
<evidence type="ECO:0000313" key="3">
    <source>
        <dbReference type="Proteomes" id="UP000024635"/>
    </source>
</evidence>
<protein>
    <recommendedName>
        <fullName evidence="4">Secreted protein</fullName>
    </recommendedName>
</protein>
<keyword evidence="1" id="KW-0732">Signal</keyword>
<dbReference type="PROSITE" id="PS51257">
    <property type="entry name" value="PROKAR_LIPOPROTEIN"/>
    <property type="match status" value="1"/>
</dbReference>
<comment type="caution">
    <text evidence="2">The sequence shown here is derived from an EMBL/GenBank/DDBJ whole genome shotgun (WGS) entry which is preliminary data.</text>
</comment>
<sequence length="79" mass="8890">MIKCRHLILLLSCLALQVLSHHDNVLQGPCAIFSCFGSSSDLSSEYQFPILMQHFRTFSKTLRQCLYQKGLAGIVTGHH</sequence>